<feature type="region of interest" description="Disordered" evidence="1">
    <location>
        <begin position="1"/>
        <end position="143"/>
    </location>
</feature>
<feature type="compositionally biased region" description="Polar residues" evidence="1">
    <location>
        <begin position="15"/>
        <end position="24"/>
    </location>
</feature>
<reference evidence="2" key="1">
    <citation type="submission" date="2020-02" db="EMBL/GenBank/DDBJ databases">
        <authorList>
            <person name="Palmer J.M."/>
        </authorList>
    </citation>
    <scope>NUCLEOTIDE SEQUENCE</scope>
    <source>
        <strain evidence="2">EPUS1.4</strain>
        <tissue evidence="2">Thallus</tissue>
    </source>
</reference>
<proteinExistence type="predicted"/>
<sequence length="143" mass="15688">MSLENLSALMKDISLGQSQDSQKANHNKTKTPKPGKLLESKPRNGRRKDNRSNQPAKKAIKCSPPSTLSEPPEVPRHPLNALPPNTRSKPSEPPPNASPRLKNNPPANSTNKSSTQQPHLSKARRGLPQHSSRPKEAPTRLLL</sequence>
<organism evidence="2 3">
    <name type="scientific">Endocarpon pusillum</name>
    <dbReference type="NCBI Taxonomy" id="364733"/>
    <lineage>
        <taxon>Eukaryota</taxon>
        <taxon>Fungi</taxon>
        <taxon>Dikarya</taxon>
        <taxon>Ascomycota</taxon>
        <taxon>Pezizomycotina</taxon>
        <taxon>Eurotiomycetes</taxon>
        <taxon>Chaetothyriomycetidae</taxon>
        <taxon>Verrucariales</taxon>
        <taxon>Verrucariaceae</taxon>
        <taxon>Endocarpon</taxon>
    </lineage>
</organism>
<protein>
    <submittedName>
        <fullName evidence="2">Uncharacterized protein</fullName>
    </submittedName>
</protein>
<feature type="compositionally biased region" description="Basic and acidic residues" evidence="1">
    <location>
        <begin position="133"/>
        <end position="143"/>
    </location>
</feature>
<accession>A0A8H7AM37</accession>
<dbReference type="EMBL" id="JAACFV010000040">
    <property type="protein sequence ID" value="KAF7509566.1"/>
    <property type="molecule type" value="Genomic_DNA"/>
</dbReference>
<evidence type="ECO:0000256" key="1">
    <source>
        <dbReference type="SAM" id="MobiDB-lite"/>
    </source>
</evidence>
<dbReference type="AlphaFoldDB" id="A0A8H7AM37"/>
<dbReference type="Proteomes" id="UP000606974">
    <property type="component" value="Unassembled WGS sequence"/>
</dbReference>
<evidence type="ECO:0000313" key="2">
    <source>
        <dbReference type="EMBL" id="KAF7509566.1"/>
    </source>
</evidence>
<gene>
    <name evidence="2" type="ORF">GJ744_007966</name>
</gene>
<keyword evidence="3" id="KW-1185">Reference proteome</keyword>
<feature type="compositionally biased region" description="Polar residues" evidence="1">
    <location>
        <begin position="105"/>
        <end position="119"/>
    </location>
</feature>
<name>A0A8H7AM37_9EURO</name>
<evidence type="ECO:0000313" key="3">
    <source>
        <dbReference type="Proteomes" id="UP000606974"/>
    </source>
</evidence>
<comment type="caution">
    <text evidence="2">The sequence shown here is derived from an EMBL/GenBank/DDBJ whole genome shotgun (WGS) entry which is preliminary data.</text>
</comment>